<dbReference type="AlphaFoldDB" id="C6HI10"/>
<dbReference type="Gene3D" id="3.40.910.10">
    <property type="entry name" value="Deoxyhypusine synthase"/>
    <property type="match status" value="1"/>
</dbReference>
<dbReference type="PANTHER" id="PTHR11703">
    <property type="entry name" value="DEOXYHYPUSINE SYNTHASE"/>
    <property type="match status" value="1"/>
</dbReference>
<sequence>MAGNGVDGTSAVPSVSTAAVLKQSVDMPKGAQKVKELNFNDYAGRAITVEELINGTSNMGFQASSIGEAVRIINEMRTWRCPETREKTTIFLGYTSNLISSGLRGVFRYLVEHKHVSAVVTTAGGIEEDLIKCIGDTYMGAFNTSGALLREQGLNRIGNLLVPNKNYCAFEEWVVPILDKMLEEQEASKGTEEAINWTPSQVFVEATACFPMIVAATFAKPDDEMKEAPAKGQPWSGSSLPEGARC</sequence>
<evidence type="ECO:0000256" key="7">
    <source>
        <dbReference type="SAM" id="MobiDB-lite"/>
    </source>
</evidence>
<dbReference type="InterPro" id="IPR002773">
    <property type="entry name" value="Deoxyhypusine_synthase"/>
</dbReference>
<comment type="function">
    <text evidence="2">Catalyzes the NAD-dependent oxidative cleavage of spermidine and the subsequent transfer of the butylamine moiety of spermidine to the epsilon-amino group of a specific lysine residue of the eIF-5A precursor protein to form the intermediate deoxyhypusine residue.</text>
</comment>
<name>C6HI10_AJECH</name>
<evidence type="ECO:0000256" key="1">
    <source>
        <dbReference type="ARBA" id="ARBA00000952"/>
    </source>
</evidence>
<dbReference type="OrthoDB" id="294378at2759"/>
<dbReference type="HOGENOM" id="CLU_074479_0_0_1"/>
<dbReference type="SUPFAM" id="SSF52467">
    <property type="entry name" value="DHS-like NAD/FAD-binding domain"/>
    <property type="match status" value="1"/>
</dbReference>
<dbReference type="GO" id="GO:0005737">
    <property type="term" value="C:cytoplasm"/>
    <property type="evidence" value="ECO:0007669"/>
    <property type="project" value="TreeGrafter"/>
</dbReference>
<dbReference type="GO" id="GO:0034038">
    <property type="term" value="F:deoxyhypusine synthase activity"/>
    <property type="evidence" value="ECO:0007669"/>
    <property type="project" value="UniProtKB-EC"/>
</dbReference>
<comment type="catalytic activity">
    <reaction evidence="1">
        <text>[eIF5A protein]-L-lysine + spermidine = [eIF5A protein]-deoxyhypusine + propane-1,3-diamine</text>
        <dbReference type="Rhea" id="RHEA:33299"/>
        <dbReference type="Rhea" id="RHEA-COMP:10143"/>
        <dbReference type="Rhea" id="RHEA-COMP:10144"/>
        <dbReference type="ChEBI" id="CHEBI:29969"/>
        <dbReference type="ChEBI" id="CHEBI:57484"/>
        <dbReference type="ChEBI" id="CHEBI:57834"/>
        <dbReference type="ChEBI" id="CHEBI:82657"/>
        <dbReference type="EC" id="2.5.1.46"/>
    </reaction>
</comment>
<comment type="similarity">
    <text evidence="4">Belongs to the deoxyhypusine synthase family.</text>
</comment>
<dbReference type="STRING" id="544712.C6HI10"/>
<evidence type="ECO:0000256" key="6">
    <source>
        <dbReference type="ARBA" id="ARBA00023027"/>
    </source>
</evidence>
<evidence type="ECO:0000256" key="2">
    <source>
        <dbReference type="ARBA" id="ARBA00002823"/>
    </source>
</evidence>
<dbReference type="Proteomes" id="UP000002624">
    <property type="component" value="Unassembled WGS sequence"/>
</dbReference>
<proteinExistence type="inferred from homology"/>
<organism evidence="8 9">
    <name type="scientific">Ajellomyces capsulatus (strain H143)</name>
    <name type="common">Darling's disease fungus</name>
    <name type="synonym">Histoplasma capsulatum</name>
    <dbReference type="NCBI Taxonomy" id="544712"/>
    <lineage>
        <taxon>Eukaryota</taxon>
        <taxon>Fungi</taxon>
        <taxon>Dikarya</taxon>
        <taxon>Ascomycota</taxon>
        <taxon>Pezizomycotina</taxon>
        <taxon>Eurotiomycetes</taxon>
        <taxon>Eurotiomycetidae</taxon>
        <taxon>Onygenales</taxon>
        <taxon>Ajellomycetaceae</taxon>
        <taxon>Histoplasma</taxon>
    </lineage>
</organism>
<dbReference type="eggNOG" id="KOG2924">
    <property type="taxonomic scope" value="Eukaryota"/>
</dbReference>
<comment type="pathway">
    <text evidence="3">Protein modification; eIF5A hypusination.</text>
</comment>
<dbReference type="InterPro" id="IPR036982">
    <property type="entry name" value="Deoxyhypusine_synthase_sf"/>
</dbReference>
<evidence type="ECO:0000256" key="5">
    <source>
        <dbReference type="ARBA" id="ARBA00012683"/>
    </source>
</evidence>
<dbReference type="FunFam" id="3.40.910.10:FF:000010">
    <property type="entry name" value="Deoxyhypusine synthase"/>
    <property type="match status" value="1"/>
</dbReference>
<dbReference type="InterPro" id="IPR029035">
    <property type="entry name" value="DHS-like_NAD/FAD-binding_dom"/>
</dbReference>
<accession>C6HI10</accession>
<dbReference type="PANTHER" id="PTHR11703:SF0">
    <property type="entry name" value="DEOXYHYPUSINE SYNTHASE"/>
    <property type="match status" value="1"/>
</dbReference>
<evidence type="ECO:0000313" key="9">
    <source>
        <dbReference type="Proteomes" id="UP000002624"/>
    </source>
</evidence>
<evidence type="ECO:0000256" key="4">
    <source>
        <dbReference type="ARBA" id="ARBA00009892"/>
    </source>
</evidence>
<evidence type="ECO:0000256" key="3">
    <source>
        <dbReference type="ARBA" id="ARBA00005041"/>
    </source>
</evidence>
<reference evidence="9" key="1">
    <citation type="submission" date="2009-05" db="EMBL/GenBank/DDBJ databases">
        <title>The genome sequence of Ajellomyces capsulatus strain H143.</title>
        <authorList>
            <person name="Champion M."/>
            <person name="Cuomo C.A."/>
            <person name="Ma L.-J."/>
            <person name="Henn M.R."/>
            <person name="Sil A."/>
            <person name="Goldman B."/>
            <person name="Young S.K."/>
            <person name="Kodira C.D."/>
            <person name="Zeng Q."/>
            <person name="Koehrsen M."/>
            <person name="Alvarado L."/>
            <person name="Berlin A.M."/>
            <person name="Borenstein D."/>
            <person name="Chen Z."/>
            <person name="Engels R."/>
            <person name="Freedman E."/>
            <person name="Gellesch M."/>
            <person name="Goldberg J."/>
            <person name="Griggs A."/>
            <person name="Gujja S."/>
            <person name="Heiman D.I."/>
            <person name="Hepburn T.A."/>
            <person name="Howarth C."/>
            <person name="Jen D."/>
            <person name="Larson L."/>
            <person name="Lewis B."/>
            <person name="Mehta T."/>
            <person name="Park D."/>
            <person name="Pearson M."/>
            <person name="Roberts A."/>
            <person name="Saif S."/>
            <person name="Shea T.D."/>
            <person name="Shenoy N."/>
            <person name="Sisk P."/>
            <person name="Stolte C."/>
            <person name="Sykes S."/>
            <person name="Walk T."/>
            <person name="White J."/>
            <person name="Yandava C."/>
            <person name="Klein B."/>
            <person name="McEwen J.G."/>
            <person name="Puccia R."/>
            <person name="Goldman G.H."/>
            <person name="Felipe M.S."/>
            <person name="Nino-Vega G."/>
            <person name="San-Blas G."/>
            <person name="Taylor J.W."/>
            <person name="Mendoza L."/>
            <person name="Galagan J.E."/>
            <person name="Nusbaum C."/>
            <person name="Birren B.W."/>
        </authorList>
    </citation>
    <scope>NUCLEOTIDE SEQUENCE [LARGE SCALE GENOMIC DNA]</scope>
    <source>
        <strain evidence="9">H143</strain>
    </source>
</reference>
<dbReference type="EMBL" id="GG692428">
    <property type="protein sequence ID" value="EER39938.1"/>
    <property type="molecule type" value="Genomic_DNA"/>
</dbReference>
<keyword evidence="6" id="KW-0520">NAD</keyword>
<dbReference type="EC" id="2.5.1.46" evidence="5"/>
<evidence type="ECO:0000313" key="8">
    <source>
        <dbReference type="EMBL" id="EER39938.1"/>
    </source>
</evidence>
<gene>
    <name evidence="8" type="ORF">HCDG_06160</name>
</gene>
<dbReference type="VEuPathDB" id="FungiDB:HCDG_06160"/>
<dbReference type="Pfam" id="PF01916">
    <property type="entry name" value="DS"/>
    <property type="match status" value="1"/>
</dbReference>
<protein>
    <recommendedName>
        <fullName evidence="5">deoxyhypusine synthase</fullName>
        <ecNumber evidence="5">2.5.1.46</ecNumber>
    </recommendedName>
</protein>
<feature type="region of interest" description="Disordered" evidence="7">
    <location>
        <begin position="225"/>
        <end position="246"/>
    </location>
</feature>